<keyword evidence="4" id="KW-0808">Transferase</keyword>
<keyword evidence="5" id="KW-0819">tRNA processing</keyword>
<dbReference type="GO" id="GO:0005829">
    <property type="term" value="C:cytosol"/>
    <property type="evidence" value="ECO:0007669"/>
    <property type="project" value="TreeGrafter"/>
</dbReference>
<dbReference type="NCBIfam" id="NF011463">
    <property type="entry name" value="PRK14879.1-4"/>
    <property type="match status" value="1"/>
</dbReference>
<dbReference type="PROSITE" id="PS50011">
    <property type="entry name" value="PROTEIN_KINASE_DOM"/>
    <property type="match status" value="1"/>
</dbReference>
<dbReference type="FunCoup" id="L0A847">
    <property type="interactions" value="124"/>
</dbReference>
<sequence length="230" mass="26964">MVLFDDLINPEKFLNLQLIKRGAESEIRLGYFLSTKAIYKIRVKKIYMNDDLDKDLRYDRTRREAKILATAYLNRINVPKLYAVYPSVGLIIMEYIEGNTLKDLFLYEPEKYIPFSYFAGIELAKIHKANIIHNDYTTSNIIVRDEKVFVIDFGLSDYSTSIEDKAVDIHLYKRAVESTHASISEKIMKEFIRGYLKETGEEIGNKIIKRAKEIELRGRYVGERRTVWKT</sequence>
<proteinExistence type="inferred from homology"/>
<comment type="catalytic activity">
    <reaction evidence="9">
        <text>L-threonyl-[protein] + ATP = O-phospho-L-threonyl-[protein] + ADP + H(+)</text>
        <dbReference type="Rhea" id="RHEA:46608"/>
        <dbReference type="Rhea" id="RHEA-COMP:11060"/>
        <dbReference type="Rhea" id="RHEA-COMP:11605"/>
        <dbReference type="ChEBI" id="CHEBI:15378"/>
        <dbReference type="ChEBI" id="CHEBI:30013"/>
        <dbReference type="ChEBI" id="CHEBI:30616"/>
        <dbReference type="ChEBI" id="CHEBI:61977"/>
        <dbReference type="ChEBI" id="CHEBI:456216"/>
        <dbReference type="EC" id="2.7.11.1"/>
    </reaction>
</comment>
<dbReference type="NCBIfam" id="TIGR03724">
    <property type="entry name" value="arch_bud32"/>
    <property type="match status" value="1"/>
</dbReference>
<evidence type="ECO:0000256" key="6">
    <source>
        <dbReference type="ARBA" id="ARBA00022741"/>
    </source>
</evidence>
<gene>
    <name evidence="12" type="ordered locus">Calag_0224</name>
</gene>
<evidence type="ECO:0000256" key="8">
    <source>
        <dbReference type="ARBA" id="ARBA00022840"/>
    </source>
</evidence>
<evidence type="ECO:0000256" key="2">
    <source>
        <dbReference type="ARBA" id="ARBA00012513"/>
    </source>
</evidence>
<organism evidence="12 13">
    <name type="scientific">Caldisphaera lagunensis (strain DSM 15908 / JCM 11604 / ANMR 0165 / IC-154)</name>
    <dbReference type="NCBI Taxonomy" id="1056495"/>
    <lineage>
        <taxon>Archaea</taxon>
        <taxon>Thermoproteota</taxon>
        <taxon>Thermoprotei</taxon>
        <taxon>Acidilobales</taxon>
        <taxon>Caldisphaeraceae</taxon>
        <taxon>Caldisphaera</taxon>
    </lineage>
</organism>
<keyword evidence="13" id="KW-1185">Reference proteome</keyword>
<dbReference type="GO" id="GO:0004674">
    <property type="term" value="F:protein serine/threonine kinase activity"/>
    <property type="evidence" value="ECO:0007669"/>
    <property type="project" value="UniProtKB-KW"/>
</dbReference>
<dbReference type="InterPro" id="IPR000719">
    <property type="entry name" value="Prot_kinase_dom"/>
</dbReference>
<dbReference type="SUPFAM" id="SSF56112">
    <property type="entry name" value="Protein kinase-like (PK-like)"/>
    <property type="match status" value="1"/>
</dbReference>
<evidence type="ECO:0000256" key="4">
    <source>
        <dbReference type="ARBA" id="ARBA00022679"/>
    </source>
</evidence>
<dbReference type="STRING" id="1056495.Calag_0224"/>
<accession>L0A847</accession>
<name>L0A847_CALLD</name>
<dbReference type="InParanoid" id="L0A847"/>
<feature type="domain" description="Protein kinase" evidence="11">
    <location>
        <begin position="13"/>
        <end position="230"/>
    </location>
</feature>
<dbReference type="NCBIfam" id="NF011460">
    <property type="entry name" value="PRK14879.1-1"/>
    <property type="match status" value="1"/>
</dbReference>
<dbReference type="PANTHER" id="PTHR12209:SF0">
    <property type="entry name" value="EKC_KEOPS COMPLEX SUBUNIT TP53RK"/>
    <property type="match status" value="1"/>
</dbReference>
<dbReference type="RefSeq" id="WP_015231904.1">
    <property type="nucleotide sequence ID" value="NC_019791.1"/>
</dbReference>
<dbReference type="Pfam" id="PF00069">
    <property type="entry name" value="Pkinase"/>
    <property type="match status" value="1"/>
</dbReference>
<evidence type="ECO:0000259" key="11">
    <source>
        <dbReference type="PROSITE" id="PS50011"/>
    </source>
</evidence>
<dbReference type="GO" id="GO:0005524">
    <property type="term" value="F:ATP binding"/>
    <property type="evidence" value="ECO:0007669"/>
    <property type="project" value="UniProtKB-KW"/>
</dbReference>
<comment type="catalytic activity">
    <reaction evidence="10">
        <text>L-seryl-[protein] + ATP = O-phospho-L-seryl-[protein] + ADP + H(+)</text>
        <dbReference type="Rhea" id="RHEA:17989"/>
        <dbReference type="Rhea" id="RHEA-COMP:9863"/>
        <dbReference type="Rhea" id="RHEA-COMP:11604"/>
        <dbReference type="ChEBI" id="CHEBI:15378"/>
        <dbReference type="ChEBI" id="CHEBI:29999"/>
        <dbReference type="ChEBI" id="CHEBI:30616"/>
        <dbReference type="ChEBI" id="CHEBI:83421"/>
        <dbReference type="ChEBI" id="CHEBI:456216"/>
        <dbReference type="EC" id="2.7.11.1"/>
    </reaction>
</comment>
<evidence type="ECO:0000256" key="3">
    <source>
        <dbReference type="ARBA" id="ARBA00022527"/>
    </source>
</evidence>
<dbReference type="InterPro" id="IPR022495">
    <property type="entry name" value="Bud32"/>
</dbReference>
<dbReference type="EMBL" id="CP003378">
    <property type="protein sequence ID" value="AFZ70006.1"/>
    <property type="molecule type" value="Genomic_DNA"/>
</dbReference>
<dbReference type="eggNOG" id="arCOG01185">
    <property type="taxonomic scope" value="Archaea"/>
</dbReference>
<dbReference type="PROSITE" id="PS00109">
    <property type="entry name" value="PROTEIN_KINASE_TYR"/>
    <property type="match status" value="1"/>
</dbReference>
<evidence type="ECO:0000256" key="7">
    <source>
        <dbReference type="ARBA" id="ARBA00022777"/>
    </source>
</evidence>
<dbReference type="EC" id="2.7.11.1" evidence="2"/>
<keyword evidence="8" id="KW-0067">ATP-binding</keyword>
<evidence type="ECO:0000256" key="5">
    <source>
        <dbReference type="ARBA" id="ARBA00022694"/>
    </source>
</evidence>
<dbReference type="KEGG" id="clg:Calag_0224"/>
<dbReference type="InterPro" id="IPR011009">
    <property type="entry name" value="Kinase-like_dom_sf"/>
</dbReference>
<dbReference type="Proteomes" id="UP000010469">
    <property type="component" value="Chromosome"/>
</dbReference>
<dbReference type="Gene3D" id="3.30.200.20">
    <property type="entry name" value="Phosphorylase Kinase, domain 1"/>
    <property type="match status" value="1"/>
</dbReference>
<evidence type="ECO:0000256" key="10">
    <source>
        <dbReference type="ARBA" id="ARBA00048679"/>
    </source>
</evidence>
<dbReference type="AlphaFoldDB" id="L0A847"/>
<keyword evidence="6" id="KW-0547">Nucleotide-binding</keyword>
<dbReference type="SMART" id="SM00220">
    <property type="entry name" value="S_TKc"/>
    <property type="match status" value="1"/>
</dbReference>
<dbReference type="GO" id="GO:0008033">
    <property type="term" value="P:tRNA processing"/>
    <property type="evidence" value="ECO:0007669"/>
    <property type="project" value="UniProtKB-KW"/>
</dbReference>
<dbReference type="PANTHER" id="PTHR12209">
    <property type="entry name" value="NON-SPECIFIC SERINE/THREONINE PROTEIN KINASE"/>
    <property type="match status" value="1"/>
</dbReference>
<evidence type="ECO:0000313" key="13">
    <source>
        <dbReference type="Proteomes" id="UP000010469"/>
    </source>
</evidence>
<evidence type="ECO:0000256" key="9">
    <source>
        <dbReference type="ARBA" id="ARBA00047899"/>
    </source>
</evidence>
<dbReference type="Gene3D" id="1.10.510.10">
    <property type="entry name" value="Transferase(Phosphotransferase) domain 1"/>
    <property type="match status" value="1"/>
</dbReference>
<dbReference type="InterPro" id="IPR008266">
    <property type="entry name" value="Tyr_kinase_AS"/>
</dbReference>
<keyword evidence="7 12" id="KW-0418">Kinase</keyword>
<protein>
    <recommendedName>
        <fullName evidence="2">non-specific serine/threonine protein kinase</fullName>
        <ecNumber evidence="2">2.7.11.1</ecNumber>
    </recommendedName>
</protein>
<evidence type="ECO:0000313" key="12">
    <source>
        <dbReference type="EMBL" id="AFZ70006.1"/>
    </source>
</evidence>
<dbReference type="GeneID" id="14211484"/>
<keyword evidence="3" id="KW-0723">Serine/threonine-protein kinase</keyword>
<comment type="similarity">
    <text evidence="1">Belongs to the protein kinase superfamily. BUD32 family.</text>
</comment>
<dbReference type="HOGENOM" id="CLU_063953_2_0_2"/>
<reference evidence="13" key="1">
    <citation type="submission" date="2012-03" db="EMBL/GenBank/DDBJ databases">
        <title>Complete genome of Caldisphaera lagunensis DSM 15908.</title>
        <authorList>
            <person name="Lucas S."/>
            <person name="Copeland A."/>
            <person name="Lapidus A."/>
            <person name="Glavina del Rio T."/>
            <person name="Dalin E."/>
            <person name="Tice H."/>
            <person name="Bruce D."/>
            <person name="Goodwin L."/>
            <person name="Pitluck S."/>
            <person name="Peters L."/>
            <person name="Mikhailova N."/>
            <person name="Teshima H."/>
            <person name="Kyrpides N."/>
            <person name="Mavromatis K."/>
            <person name="Ivanova N."/>
            <person name="Brettin T."/>
            <person name="Detter J.C."/>
            <person name="Han C."/>
            <person name="Larimer F."/>
            <person name="Land M."/>
            <person name="Hauser L."/>
            <person name="Markowitz V."/>
            <person name="Cheng J.-F."/>
            <person name="Hugenholtz P."/>
            <person name="Woyke T."/>
            <person name="Wu D."/>
            <person name="Spring S."/>
            <person name="Schroeder M."/>
            <person name="Brambilla E."/>
            <person name="Klenk H.-P."/>
            <person name="Eisen J.A."/>
        </authorList>
    </citation>
    <scope>NUCLEOTIDE SEQUENCE [LARGE SCALE GENOMIC DNA]</scope>
    <source>
        <strain evidence="13">DSM 15908 / JCM 11604 / IC-154</strain>
    </source>
</reference>
<evidence type="ECO:0000256" key="1">
    <source>
        <dbReference type="ARBA" id="ARBA00010630"/>
    </source>
</evidence>